<dbReference type="InterPro" id="IPR055924">
    <property type="entry name" value="DUF7501"/>
</dbReference>
<protein>
    <submittedName>
        <fullName evidence="1">Uncharacterized protein</fullName>
    </submittedName>
</protein>
<proteinExistence type="predicted"/>
<dbReference type="EMBL" id="JAOPKA010000011">
    <property type="protein sequence ID" value="MCU4742879.1"/>
    <property type="molecule type" value="Genomic_DNA"/>
</dbReference>
<evidence type="ECO:0000313" key="1">
    <source>
        <dbReference type="EMBL" id="MCU4742879.1"/>
    </source>
</evidence>
<accession>A0AAP3E3D8</accession>
<dbReference type="Pfam" id="PF24333">
    <property type="entry name" value="DUF7501"/>
    <property type="match status" value="1"/>
</dbReference>
<name>A0AAP3E3D8_9EURY</name>
<gene>
    <name evidence="1" type="ORF">OB960_15940</name>
</gene>
<dbReference type="AlphaFoldDB" id="A0AAP3E3D8"/>
<evidence type="ECO:0000313" key="2">
    <source>
        <dbReference type="Proteomes" id="UP001321018"/>
    </source>
</evidence>
<sequence>MTDPEPETGATDPRTAWDTPERCPFCETSLANGGSAFIRHVEDRETCRVAFETWRGRVASDIGGEWIG</sequence>
<organism evidence="1 2">
    <name type="scientific">Natronoglomus mannanivorans</name>
    <dbReference type="NCBI Taxonomy" id="2979990"/>
    <lineage>
        <taxon>Archaea</taxon>
        <taxon>Methanobacteriati</taxon>
        <taxon>Methanobacteriota</taxon>
        <taxon>Stenosarchaea group</taxon>
        <taxon>Halobacteria</taxon>
        <taxon>Halobacteriales</taxon>
        <taxon>Natrialbaceae</taxon>
        <taxon>Natronoglomus</taxon>
    </lineage>
</organism>
<dbReference type="Proteomes" id="UP001321018">
    <property type="component" value="Unassembled WGS sequence"/>
</dbReference>
<reference evidence="1" key="1">
    <citation type="submission" date="2022-09" db="EMBL/GenBank/DDBJ databases">
        <title>Enrichment on poylsaccharides allowed isolation of novel metabolic and taxonomic groups of Haloarchaea.</title>
        <authorList>
            <person name="Sorokin D.Y."/>
            <person name="Elcheninov A.G."/>
            <person name="Khizhniak T.V."/>
            <person name="Kolganova T.V."/>
            <person name="Kublanov I.V."/>
        </authorList>
    </citation>
    <scope>NUCLEOTIDE SEQUENCE</scope>
    <source>
        <strain evidence="1">AArc-xg1-1</strain>
    </source>
</reference>
<comment type="caution">
    <text evidence="1">The sequence shown here is derived from an EMBL/GenBank/DDBJ whole genome shotgun (WGS) entry which is preliminary data.</text>
</comment>
<dbReference type="RefSeq" id="WP_338004689.1">
    <property type="nucleotide sequence ID" value="NZ_JAOPKA010000011.1"/>
</dbReference>